<protein>
    <submittedName>
        <fullName evidence="3">Uncharacterized protein</fullName>
    </submittedName>
</protein>
<feature type="transmembrane region" description="Helical" evidence="2">
    <location>
        <begin position="70"/>
        <end position="89"/>
    </location>
</feature>
<feature type="compositionally biased region" description="Basic and acidic residues" evidence="1">
    <location>
        <begin position="1"/>
        <end position="10"/>
    </location>
</feature>
<reference evidence="3 4" key="1">
    <citation type="journal article" date="2017" name="Front. Microbiol.">
        <title>New Insights into the Diversity of the Genus Faecalibacterium.</title>
        <authorList>
            <person name="Benevides L."/>
            <person name="Burman S."/>
            <person name="Martin R."/>
            <person name="Robert V."/>
            <person name="Thomas M."/>
            <person name="Miquel S."/>
            <person name="Chain F."/>
            <person name="Sokol H."/>
            <person name="Bermudez-Humaran L.G."/>
            <person name="Morrison M."/>
            <person name="Langella P."/>
            <person name="Azevedo V.A."/>
            <person name="Chatel J.M."/>
            <person name="Soares S."/>
        </authorList>
    </citation>
    <scope>NUCLEOTIDE SEQUENCE [LARGE SCALE GENOMIC DNA]</scope>
    <source>
        <strain evidence="3 4">CNCM I 4546</strain>
    </source>
</reference>
<evidence type="ECO:0000313" key="3">
    <source>
        <dbReference type="EMBL" id="PDX72305.1"/>
    </source>
</evidence>
<accession>A0A2A6ZZG6</accession>
<proteinExistence type="predicted"/>
<dbReference type="EMBL" id="NMTV01000053">
    <property type="protein sequence ID" value="PDX72305.1"/>
    <property type="molecule type" value="Genomic_DNA"/>
</dbReference>
<keyword evidence="2" id="KW-1133">Transmembrane helix</keyword>
<evidence type="ECO:0000256" key="1">
    <source>
        <dbReference type="SAM" id="MobiDB-lite"/>
    </source>
</evidence>
<name>A0A2A6ZZG6_9FIRM</name>
<keyword evidence="2" id="KW-0472">Membrane</keyword>
<feature type="compositionally biased region" description="Basic residues" evidence="1">
    <location>
        <begin position="33"/>
        <end position="43"/>
    </location>
</feature>
<feature type="region of interest" description="Disordered" evidence="1">
    <location>
        <begin position="33"/>
        <end position="67"/>
    </location>
</feature>
<sequence>MIMEENKKPETTSQQDSAPVDYSHYMGTLNRIYRRNNNPKKKRLGDGITSLKQEQKPTAPAEPENGKKDHSFLITLAVAIAIILILWVIKKF</sequence>
<comment type="caution">
    <text evidence="3">The sequence shown here is derived from an EMBL/GenBank/DDBJ whole genome shotgun (WGS) entry which is preliminary data.</text>
</comment>
<evidence type="ECO:0000313" key="4">
    <source>
        <dbReference type="Proteomes" id="UP000219901"/>
    </source>
</evidence>
<keyword evidence="2" id="KW-0812">Transmembrane</keyword>
<gene>
    <name evidence="3" type="ORF">CGS55_09515</name>
</gene>
<dbReference type="Proteomes" id="UP000219901">
    <property type="component" value="Unassembled WGS sequence"/>
</dbReference>
<evidence type="ECO:0000256" key="2">
    <source>
        <dbReference type="SAM" id="Phobius"/>
    </source>
</evidence>
<dbReference type="AlphaFoldDB" id="A0A2A6ZZG6"/>
<feature type="region of interest" description="Disordered" evidence="1">
    <location>
        <begin position="1"/>
        <end position="21"/>
    </location>
</feature>
<organism evidence="3 4">
    <name type="scientific">Faecalibacterium prausnitzii</name>
    <dbReference type="NCBI Taxonomy" id="853"/>
    <lineage>
        <taxon>Bacteria</taxon>
        <taxon>Bacillati</taxon>
        <taxon>Bacillota</taxon>
        <taxon>Clostridia</taxon>
        <taxon>Eubacteriales</taxon>
        <taxon>Oscillospiraceae</taxon>
        <taxon>Faecalibacterium</taxon>
    </lineage>
</organism>